<protein>
    <submittedName>
        <fullName evidence="1">Uncharacterized protein</fullName>
    </submittedName>
</protein>
<reference evidence="1" key="1">
    <citation type="submission" date="2021-02" db="EMBL/GenBank/DDBJ databases">
        <authorList>
            <person name="Nowell W R."/>
        </authorList>
    </citation>
    <scope>NUCLEOTIDE SEQUENCE</scope>
</reference>
<dbReference type="EMBL" id="CAJOAZ010002186">
    <property type="protein sequence ID" value="CAF3903292.1"/>
    <property type="molecule type" value="Genomic_DNA"/>
</dbReference>
<feature type="non-terminal residue" evidence="1">
    <location>
        <position position="1"/>
    </location>
</feature>
<gene>
    <name evidence="1" type="ORF">OXD698_LOCUS24066</name>
</gene>
<sequence>YQYPQRSKIVHIGDRRPLKFEEETIYVDNNGNEIEPIYHR</sequence>
<accession>A0A819HPP5</accession>
<evidence type="ECO:0000313" key="2">
    <source>
        <dbReference type="Proteomes" id="UP000663844"/>
    </source>
</evidence>
<comment type="caution">
    <text evidence="1">The sequence shown here is derived from an EMBL/GenBank/DDBJ whole genome shotgun (WGS) entry which is preliminary data.</text>
</comment>
<name>A0A819HPP5_9BILA</name>
<proteinExistence type="predicted"/>
<dbReference type="Proteomes" id="UP000663844">
    <property type="component" value="Unassembled WGS sequence"/>
</dbReference>
<organism evidence="1 2">
    <name type="scientific">Adineta steineri</name>
    <dbReference type="NCBI Taxonomy" id="433720"/>
    <lineage>
        <taxon>Eukaryota</taxon>
        <taxon>Metazoa</taxon>
        <taxon>Spiralia</taxon>
        <taxon>Gnathifera</taxon>
        <taxon>Rotifera</taxon>
        <taxon>Eurotatoria</taxon>
        <taxon>Bdelloidea</taxon>
        <taxon>Adinetida</taxon>
        <taxon>Adinetidae</taxon>
        <taxon>Adineta</taxon>
    </lineage>
</organism>
<dbReference type="AlphaFoldDB" id="A0A819HPP5"/>
<evidence type="ECO:0000313" key="1">
    <source>
        <dbReference type="EMBL" id="CAF3903292.1"/>
    </source>
</evidence>